<dbReference type="EMBL" id="JBBBDM010000005">
    <property type="protein sequence ID" value="MEI5687773.1"/>
    <property type="molecule type" value="Genomic_DNA"/>
</dbReference>
<dbReference type="CDD" id="cd03809">
    <property type="entry name" value="GT4_MtfB-like"/>
    <property type="match status" value="1"/>
</dbReference>
<organism evidence="4 5">
    <name type="scientific">Sphingomonas kyungheensis</name>
    <dbReference type="NCBI Taxonomy" id="1069987"/>
    <lineage>
        <taxon>Bacteria</taxon>
        <taxon>Pseudomonadati</taxon>
        <taxon>Pseudomonadota</taxon>
        <taxon>Alphaproteobacteria</taxon>
        <taxon>Sphingomonadales</taxon>
        <taxon>Sphingomonadaceae</taxon>
        <taxon>Sphingomonas</taxon>
    </lineage>
</organism>
<reference evidence="4 5" key="1">
    <citation type="journal article" date="2013" name="Int. J. Syst. Evol. Microbiol.">
        <title>Sphingomonas kyungheensis sp. nov., a bacterium with ginsenoside-converting activity isolated from soil of a ginseng field.</title>
        <authorList>
            <person name="Son H.M."/>
            <person name="Yang J.E."/>
            <person name="Park Y."/>
            <person name="Han C.K."/>
            <person name="Kim S.G."/>
            <person name="Kook M."/>
            <person name="Yi T.H."/>
        </authorList>
    </citation>
    <scope>NUCLEOTIDE SEQUENCE [LARGE SCALE GENOMIC DNA]</scope>
    <source>
        <strain evidence="4 5">LMG 26582</strain>
    </source>
</reference>
<dbReference type="PANTHER" id="PTHR46401">
    <property type="entry name" value="GLYCOSYLTRANSFERASE WBBK-RELATED"/>
    <property type="match status" value="1"/>
</dbReference>
<accession>A0ABU8H488</accession>
<evidence type="ECO:0000259" key="3">
    <source>
        <dbReference type="Pfam" id="PF13439"/>
    </source>
</evidence>
<dbReference type="Gene3D" id="3.40.50.2000">
    <property type="entry name" value="Glycogen Phosphorylase B"/>
    <property type="match status" value="2"/>
</dbReference>
<keyword evidence="1" id="KW-0808">Transferase</keyword>
<dbReference type="PANTHER" id="PTHR46401:SF2">
    <property type="entry name" value="GLYCOSYLTRANSFERASE WBBK-RELATED"/>
    <property type="match status" value="1"/>
</dbReference>
<dbReference type="Pfam" id="PF13439">
    <property type="entry name" value="Glyco_transf_4"/>
    <property type="match status" value="1"/>
</dbReference>
<dbReference type="Proteomes" id="UP001367771">
    <property type="component" value="Unassembled WGS sequence"/>
</dbReference>
<comment type="caution">
    <text evidence="4">The sequence shown here is derived from an EMBL/GenBank/DDBJ whole genome shotgun (WGS) entry which is preliminary data.</text>
</comment>
<feature type="domain" description="Glycosyl transferase family 1" evidence="2">
    <location>
        <begin position="206"/>
        <end position="352"/>
    </location>
</feature>
<dbReference type="InterPro" id="IPR028098">
    <property type="entry name" value="Glyco_trans_4-like_N"/>
</dbReference>
<evidence type="ECO:0000256" key="1">
    <source>
        <dbReference type="ARBA" id="ARBA00022679"/>
    </source>
</evidence>
<gene>
    <name evidence="4" type="ORF">V8201_11850</name>
</gene>
<name>A0ABU8H488_9SPHN</name>
<dbReference type="RefSeq" id="WP_336545412.1">
    <property type="nucleotide sequence ID" value="NZ_JBBBDM010000005.1"/>
</dbReference>
<sequence length="378" mass="40444">MTRTDTTGDTANGRLLVNGRFLFARPTGVQRVATALLHQLGERRDELARLFPAGVGIEAPAGELAAQVAGLPVHQAGRRGGQIWEQFTLPRQARGQGRGDVILSLSNVGPLAATRGITMIHDAQVYTAPQSYSRAFVRWYRFLLPRLGRRNLQVLTVSHFSKQQLVDHKVASAERITVIPNGVDHILGFASDDAALRRLALTPRGYVVALATTQPHKNIAVLLRAFAAGAMGDLRLVLVGKTDAATMRAAYPDLPDDVIFTGMVSDGELRALLEQALCFAMPSTTEGFGLPPLEAMLLGTPAVVAPCGALPEVCGDAALYADPDDPAAWQAQIAALRDDAALAARMREAGRAQAATFTWARAGDLLVDCLRRCTSARA</sequence>
<evidence type="ECO:0000313" key="4">
    <source>
        <dbReference type="EMBL" id="MEI5687773.1"/>
    </source>
</evidence>
<keyword evidence="5" id="KW-1185">Reference proteome</keyword>
<dbReference type="SUPFAM" id="SSF53756">
    <property type="entry name" value="UDP-Glycosyltransferase/glycogen phosphorylase"/>
    <property type="match status" value="1"/>
</dbReference>
<evidence type="ECO:0000313" key="5">
    <source>
        <dbReference type="Proteomes" id="UP001367771"/>
    </source>
</evidence>
<feature type="domain" description="Glycosyltransferase subfamily 4-like N-terminal" evidence="3">
    <location>
        <begin position="27"/>
        <end position="185"/>
    </location>
</feature>
<evidence type="ECO:0000259" key="2">
    <source>
        <dbReference type="Pfam" id="PF00534"/>
    </source>
</evidence>
<dbReference type="Pfam" id="PF00534">
    <property type="entry name" value="Glycos_transf_1"/>
    <property type="match status" value="1"/>
</dbReference>
<protein>
    <submittedName>
        <fullName evidence="4">Glycosyltransferase family 1 protein</fullName>
    </submittedName>
</protein>
<proteinExistence type="predicted"/>
<dbReference type="InterPro" id="IPR001296">
    <property type="entry name" value="Glyco_trans_1"/>
</dbReference>